<evidence type="ECO:0000256" key="1">
    <source>
        <dbReference type="SAM" id="MobiDB-lite"/>
    </source>
</evidence>
<organism evidence="2 3">
    <name type="scientific">Oesophagostomum dentatum</name>
    <name type="common">Nodular worm</name>
    <dbReference type="NCBI Taxonomy" id="61180"/>
    <lineage>
        <taxon>Eukaryota</taxon>
        <taxon>Metazoa</taxon>
        <taxon>Ecdysozoa</taxon>
        <taxon>Nematoda</taxon>
        <taxon>Chromadorea</taxon>
        <taxon>Rhabditida</taxon>
        <taxon>Rhabditina</taxon>
        <taxon>Rhabditomorpha</taxon>
        <taxon>Strongyloidea</taxon>
        <taxon>Strongylidae</taxon>
        <taxon>Oesophagostomum</taxon>
    </lineage>
</organism>
<evidence type="ECO:0000313" key="3">
    <source>
        <dbReference type="Proteomes" id="UP000053660"/>
    </source>
</evidence>
<dbReference type="GO" id="GO:0042593">
    <property type="term" value="P:glucose homeostasis"/>
    <property type="evidence" value="ECO:0007669"/>
    <property type="project" value="TreeGrafter"/>
</dbReference>
<dbReference type="GO" id="GO:0005737">
    <property type="term" value="C:cytoplasm"/>
    <property type="evidence" value="ECO:0007669"/>
    <property type="project" value="TreeGrafter"/>
</dbReference>
<evidence type="ECO:0000313" key="2">
    <source>
        <dbReference type="EMBL" id="KHJ75623.1"/>
    </source>
</evidence>
<keyword evidence="3" id="KW-1185">Reference proteome</keyword>
<dbReference type="EMBL" id="KN612563">
    <property type="protein sequence ID" value="KHJ75623.1"/>
    <property type="molecule type" value="Genomic_DNA"/>
</dbReference>
<sequence length="180" mass="20262">MHTQRMLVPKMYVNKKNREAKLSAYCHTVIRIPIGPERLVQALFKSAEPVSRLYEWVRSILSRDIPFSLHLVLNENIENTDMKNFVDCDMAPKSTVYLKFKGGIGSESLTCKNLLECTHEEANKLSADWLSSNSEFVPFAGIIAEADRNGKRPASNVHAPSSEFVPPAHKAGPAPKWLKR</sequence>
<dbReference type="PANTHER" id="PTHR46467">
    <property type="entry name" value="TETHER CONTAINING UBX DOMAIN FOR GLUT4"/>
    <property type="match status" value="1"/>
</dbReference>
<dbReference type="Proteomes" id="UP000053660">
    <property type="component" value="Unassembled WGS sequence"/>
</dbReference>
<dbReference type="GO" id="GO:0005634">
    <property type="term" value="C:nucleus"/>
    <property type="evidence" value="ECO:0007669"/>
    <property type="project" value="TreeGrafter"/>
</dbReference>
<evidence type="ECO:0008006" key="4">
    <source>
        <dbReference type="Google" id="ProtNLM"/>
    </source>
</evidence>
<gene>
    <name evidence="2" type="ORF">OESDEN_24761</name>
</gene>
<dbReference type="GO" id="GO:0012506">
    <property type="term" value="C:vesicle membrane"/>
    <property type="evidence" value="ECO:0007669"/>
    <property type="project" value="TreeGrafter"/>
</dbReference>
<accession>A0A0B1RRF6</accession>
<feature type="region of interest" description="Disordered" evidence="1">
    <location>
        <begin position="151"/>
        <end position="180"/>
    </location>
</feature>
<dbReference type="GO" id="GO:0006886">
    <property type="term" value="P:intracellular protein transport"/>
    <property type="evidence" value="ECO:0007669"/>
    <property type="project" value="TreeGrafter"/>
</dbReference>
<proteinExistence type="predicted"/>
<reference evidence="2 3" key="1">
    <citation type="submission" date="2014-03" db="EMBL/GenBank/DDBJ databases">
        <title>Draft genome of the hookworm Oesophagostomum dentatum.</title>
        <authorList>
            <person name="Mitreva M."/>
        </authorList>
    </citation>
    <scope>NUCLEOTIDE SEQUENCE [LARGE SCALE GENOMIC DNA]</scope>
    <source>
        <strain evidence="2 3">OD-Hann</strain>
    </source>
</reference>
<name>A0A0B1RRF6_OESDE</name>
<protein>
    <recommendedName>
        <fullName evidence="4">UBX domain-containing protein</fullName>
    </recommendedName>
</protein>
<dbReference type="AlphaFoldDB" id="A0A0B1RRF6"/>
<dbReference type="PANTHER" id="PTHR46467:SF1">
    <property type="entry name" value="TETHER CONTAINING UBX DOMAIN FOR GLUT4"/>
    <property type="match status" value="1"/>
</dbReference>
<dbReference type="OrthoDB" id="440781at2759"/>